<protein>
    <submittedName>
        <fullName evidence="1">Uncharacterized protein</fullName>
    </submittedName>
</protein>
<dbReference type="EMBL" id="GGEC01081725">
    <property type="protein sequence ID" value="MBX62209.1"/>
    <property type="molecule type" value="Transcribed_RNA"/>
</dbReference>
<organism evidence="1">
    <name type="scientific">Rhizophora mucronata</name>
    <name type="common">Asiatic mangrove</name>
    <dbReference type="NCBI Taxonomy" id="61149"/>
    <lineage>
        <taxon>Eukaryota</taxon>
        <taxon>Viridiplantae</taxon>
        <taxon>Streptophyta</taxon>
        <taxon>Embryophyta</taxon>
        <taxon>Tracheophyta</taxon>
        <taxon>Spermatophyta</taxon>
        <taxon>Magnoliopsida</taxon>
        <taxon>eudicotyledons</taxon>
        <taxon>Gunneridae</taxon>
        <taxon>Pentapetalae</taxon>
        <taxon>rosids</taxon>
        <taxon>fabids</taxon>
        <taxon>Malpighiales</taxon>
        <taxon>Rhizophoraceae</taxon>
        <taxon>Rhizophora</taxon>
    </lineage>
</organism>
<name>A0A2P2Q5P4_RHIMU</name>
<reference evidence="1" key="1">
    <citation type="submission" date="2018-02" db="EMBL/GenBank/DDBJ databases">
        <title>Rhizophora mucronata_Transcriptome.</title>
        <authorList>
            <person name="Meera S.P."/>
            <person name="Sreeshan A."/>
            <person name="Augustine A."/>
        </authorList>
    </citation>
    <scope>NUCLEOTIDE SEQUENCE</scope>
    <source>
        <tissue evidence="1">Leaf</tissue>
    </source>
</reference>
<evidence type="ECO:0000313" key="1">
    <source>
        <dbReference type="EMBL" id="MBX62209.1"/>
    </source>
</evidence>
<proteinExistence type="predicted"/>
<sequence>MISATRTFGLALNFTVVTELQCYKDISMNLSISIFPVTMGTENTALPN</sequence>
<accession>A0A2P2Q5P4</accession>
<dbReference type="AlphaFoldDB" id="A0A2P2Q5P4"/>